<dbReference type="Proteomes" id="UP001054846">
    <property type="component" value="Chromosome"/>
</dbReference>
<evidence type="ECO:0008006" key="4">
    <source>
        <dbReference type="Google" id="ProtNLM"/>
    </source>
</evidence>
<keyword evidence="1" id="KW-0472">Membrane</keyword>
<keyword evidence="1" id="KW-1133">Transmembrane helix</keyword>
<dbReference type="RefSeq" id="WP_230842325.1">
    <property type="nucleotide sequence ID" value="NZ_CP063845.1"/>
</dbReference>
<gene>
    <name evidence="2" type="ORF">ISF26_02495</name>
</gene>
<protein>
    <recommendedName>
        <fullName evidence="4">Branched-chain amino acid transport</fullName>
    </recommendedName>
</protein>
<feature type="transmembrane region" description="Helical" evidence="1">
    <location>
        <begin position="96"/>
        <end position="115"/>
    </location>
</feature>
<dbReference type="EMBL" id="CP063845">
    <property type="protein sequence ID" value="UFP95142.1"/>
    <property type="molecule type" value="Genomic_DNA"/>
</dbReference>
<feature type="transmembrane region" description="Helical" evidence="1">
    <location>
        <begin position="70"/>
        <end position="90"/>
    </location>
</feature>
<evidence type="ECO:0000256" key="1">
    <source>
        <dbReference type="SAM" id="Phobius"/>
    </source>
</evidence>
<sequence length="118" mass="12778">MVNADILAEAAVWAALALIAWNFRGLVSRFPAFFLGVQDAGIALPTLYARILIAALACWEVLINAGKGNILPPVFLMALTGYLLFVGWRVEGAAHLRWLGLYAAVVAVVLCWQSLPQI</sequence>
<proteinExistence type="predicted"/>
<reference evidence="2 3" key="1">
    <citation type="journal article" date="2021" name="Genome Biol. Evol.">
        <title>Complete Genome Sequencing of a Novel Gloeobacter Species from a Waterfall Cave in Mexico.</title>
        <authorList>
            <person name="Saw J.H."/>
            <person name="Cardona T."/>
            <person name="Montejano G."/>
        </authorList>
    </citation>
    <scope>NUCLEOTIDE SEQUENCE [LARGE SCALE GENOMIC DNA]</scope>
    <source>
        <strain evidence="2">MG652769</strain>
    </source>
</reference>
<feature type="transmembrane region" description="Helical" evidence="1">
    <location>
        <begin position="47"/>
        <end position="63"/>
    </location>
</feature>
<organism evidence="2 3">
    <name type="scientific">Gloeobacter morelensis MG652769</name>
    <dbReference type="NCBI Taxonomy" id="2781736"/>
    <lineage>
        <taxon>Bacteria</taxon>
        <taxon>Bacillati</taxon>
        <taxon>Cyanobacteriota</taxon>
        <taxon>Cyanophyceae</taxon>
        <taxon>Gloeobacterales</taxon>
        <taxon>Gloeobacteraceae</taxon>
        <taxon>Gloeobacter</taxon>
        <taxon>Gloeobacter morelensis</taxon>
    </lineage>
</organism>
<keyword evidence="3" id="KW-1185">Reference proteome</keyword>
<name>A0ABY3PN97_9CYAN</name>
<evidence type="ECO:0000313" key="2">
    <source>
        <dbReference type="EMBL" id="UFP95142.1"/>
    </source>
</evidence>
<accession>A0ABY3PN97</accession>
<keyword evidence="1" id="KW-0812">Transmembrane</keyword>
<evidence type="ECO:0000313" key="3">
    <source>
        <dbReference type="Proteomes" id="UP001054846"/>
    </source>
</evidence>
<feature type="transmembrane region" description="Helical" evidence="1">
    <location>
        <begin position="7"/>
        <end position="27"/>
    </location>
</feature>